<proteinExistence type="predicted"/>
<evidence type="ECO:0000259" key="1">
    <source>
        <dbReference type="Pfam" id="PF03061"/>
    </source>
</evidence>
<dbReference type="Gene3D" id="3.10.129.10">
    <property type="entry name" value="Hotdog Thioesterase"/>
    <property type="match status" value="1"/>
</dbReference>
<dbReference type="InterPro" id="IPR006683">
    <property type="entry name" value="Thioestr_dom"/>
</dbReference>
<dbReference type="PANTHER" id="PTHR47260:SF3">
    <property type="entry name" value="THIOESTERASE FAMILY PROTEIN (AFU_ORTHOLOGUE AFUA_7G03960)"/>
    <property type="match status" value="1"/>
</dbReference>
<reference evidence="2" key="1">
    <citation type="submission" date="2022-07" db="EMBL/GenBank/DDBJ databases">
        <title>Phylogenomic reconstructions and comparative analyses of Kickxellomycotina fungi.</title>
        <authorList>
            <person name="Reynolds N.K."/>
            <person name="Stajich J.E."/>
            <person name="Barry K."/>
            <person name="Grigoriev I.V."/>
            <person name="Crous P."/>
            <person name="Smith M.E."/>
        </authorList>
    </citation>
    <scope>NUCLEOTIDE SEQUENCE</scope>
    <source>
        <strain evidence="2">BCRC 34381</strain>
    </source>
</reference>
<comment type="caution">
    <text evidence="2">The sequence shown here is derived from an EMBL/GenBank/DDBJ whole genome shotgun (WGS) entry which is preliminary data.</text>
</comment>
<dbReference type="Proteomes" id="UP001143981">
    <property type="component" value="Unassembled WGS sequence"/>
</dbReference>
<gene>
    <name evidence="2" type="ORF">LPJ61_000889</name>
</gene>
<organism evidence="2 3">
    <name type="scientific">Coemansia biformis</name>
    <dbReference type="NCBI Taxonomy" id="1286918"/>
    <lineage>
        <taxon>Eukaryota</taxon>
        <taxon>Fungi</taxon>
        <taxon>Fungi incertae sedis</taxon>
        <taxon>Zoopagomycota</taxon>
        <taxon>Kickxellomycotina</taxon>
        <taxon>Kickxellomycetes</taxon>
        <taxon>Kickxellales</taxon>
        <taxon>Kickxellaceae</taxon>
        <taxon>Coemansia</taxon>
    </lineage>
</organism>
<evidence type="ECO:0000313" key="3">
    <source>
        <dbReference type="Proteomes" id="UP001143981"/>
    </source>
</evidence>
<keyword evidence="3" id="KW-1185">Reference proteome</keyword>
<feature type="domain" description="Thioesterase" evidence="1">
    <location>
        <begin position="135"/>
        <end position="208"/>
    </location>
</feature>
<dbReference type="Pfam" id="PF03061">
    <property type="entry name" value="4HBT"/>
    <property type="match status" value="1"/>
</dbReference>
<protein>
    <recommendedName>
        <fullName evidence="1">Thioesterase domain-containing protein</fullName>
    </recommendedName>
</protein>
<name>A0A9W7YAZ6_9FUNG</name>
<dbReference type="OrthoDB" id="506431at2759"/>
<dbReference type="InterPro" id="IPR052061">
    <property type="entry name" value="PTE-AB_protein"/>
</dbReference>
<dbReference type="InterPro" id="IPR029069">
    <property type="entry name" value="HotDog_dom_sf"/>
</dbReference>
<accession>A0A9W7YAZ6</accession>
<dbReference type="AlphaFoldDB" id="A0A9W7YAZ6"/>
<sequence length="223" mass="23601">MASISHGMMGRPAVASAAILARRLLAPWTTRTAADVIRERASLAAVAELQSRSECRPLDVGALLRSTPGADSHLGYEAINKVVPLVFGWGGPASGWTGQLALDKIPSERLPSAEFATPMLTAIDHINEDVCGHPGIIHGGMTAVIVHTMASLAAALNAPPGASMDARTLNMDYRKPIRTGTFVKIHAWPFERSRNGLKTAVHIYGLQNEVLVEASADLTVAPA</sequence>
<dbReference type="CDD" id="cd03443">
    <property type="entry name" value="PaaI_thioesterase"/>
    <property type="match status" value="1"/>
</dbReference>
<dbReference type="EMBL" id="JANBOI010000057">
    <property type="protein sequence ID" value="KAJ1734780.1"/>
    <property type="molecule type" value="Genomic_DNA"/>
</dbReference>
<evidence type="ECO:0000313" key="2">
    <source>
        <dbReference type="EMBL" id="KAJ1734780.1"/>
    </source>
</evidence>
<dbReference type="SUPFAM" id="SSF54637">
    <property type="entry name" value="Thioesterase/thiol ester dehydrase-isomerase"/>
    <property type="match status" value="1"/>
</dbReference>
<dbReference type="PANTHER" id="PTHR47260">
    <property type="entry name" value="UPF0644 PROTEIN PB2B4.06"/>
    <property type="match status" value="1"/>
</dbReference>